<dbReference type="PATRIC" id="fig|1348973.3.peg.1204"/>
<sequence>MKSLNNRGSALLTTLLIITLIFIFSAVLISIALNSAKQTQVSEKQIHATNLAEIAVMYFQEYALSQIDVAENQVKAYQTTNPKATSEQIIQFFCTKLQLSNLATVPITTDRSFSAKISNVTINKSDCNELLVRFVSEGIFNGFTKKIEGSFIIKNNSITAEGSGISTVFPKIPSNFKTNCNSFDNCFGTNNVVVSGNAKIDKKDTTTMNGLYINGSLDMSGTHSDLVIPKGNFYVNGATTIGNQSTITVGAGNAYFKNITGSSNAEILINGDAYIYGDVTNFKTNSGNQLFVNITGTVYVSEKSDLPANYRNYCDRSKSRGICASNYKYIKDAPATNPDIAMPGKLEADWSLDEPSFEIEYK</sequence>
<accession>A0A072NP67</accession>
<comment type="caution">
    <text evidence="2">The sequence shown here is derived from an EMBL/GenBank/DDBJ whole genome shotgun (WGS) entry which is preliminary data.</text>
</comment>
<evidence type="ECO:0000313" key="3">
    <source>
        <dbReference type="Proteomes" id="UP000027936"/>
    </source>
</evidence>
<name>A0A072NP67_SCHAZ</name>
<keyword evidence="1" id="KW-0812">Transmembrane</keyword>
<evidence type="ECO:0000256" key="1">
    <source>
        <dbReference type="SAM" id="Phobius"/>
    </source>
</evidence>
<gene>
    <name evidence="2" type="ORF">M670_01232</name>
</gene>
<evidence type="ECO:0000313" key="2">
    <source>
        <dbReference type="EMBL" id="KEF39464.1"/>
    </source>
</evidence>
<feature type="transmembrane region" description="Helical" evidence="1">
    <location>
        <begin position="12"/>
        <end position="33"/>
    </location>
</feature>
<proteinExistence type="predicted"/>
<reference evidence="2 3" key="1">
    <citation type="submission" date="2014-04" db="EMBL/GenBank/DDBJ databases">
        <title>Draft genome sequence of Bacillus azotoformans MEV2011, a (co-) denitrifying strain unable to grow in the presence of oxygen.</title>
        <authorList>
            <person name="Nielsen M."/>
            <person name="Schreiber L."/>
            <person name="Finster K."/>
            <person name="Schramm A."/>
        </authorList>
    </citation>
    <scope>NUCLEOTIDE SEQUENCE [LARGE SCALE GENOMIC DNA]</scope>
    <source>
        <strain evidence="2 3">MEV2011</strain>
    </source>
</reference>
<dbReference type="Proteomes" id="UP000027936">
    <property type="component" value="Unassembled WGS sequence"/>
</dbReference>
<dbReference type="EMBL" id="JJRY01000003">
    <property type="protein sequence ID" value="KEF39464.1"/>
    <property type="molecule type" value="Genomic_DNA"/>
</dbReference>
<keyword evidence="1" id="KW-1133">Transmembrane helix</keyword>
<dbReference type="AlphaFoldDB" id="A0A072NP67"/>
<protein>
    <submittedName>
        <fullName evidence="2">Uncharacterized protein</fullName>
    </submittedName>
</protein>
<keyword evidence="1" id="KW-0472">Membrane</keyword>
<organism evidence="2 3">
    <name type="scientific">Schinkia azotoformans MEV2011</name>
    <dbReference type="NCBI Taxonomy" id="1348973"/>
    <lineage>
        <taxon>Bacteria</taxon>
        <taxon>Bacillati</taxon>
        <taxon>Bacillota</taxon>
        <taxon>Bacilli</taxon>
        <taxon>Bacillales</taxon>
        <taxon>Bacillaceae</taxon>
        <taxon>Calidifontibacillus/Schinkia group</taxon>
        <taxon>Schinkia</taxon>
    </lineage>
</organism>